<dbReference type="Pfam" id="PF01380">
    <property type="entry name" value="SIS"/>
    <property type="match status" value="1"/>
</dbReference>
<feature type="site" description="Catalytically relevant" evidence="6">
    <location>
        <position position="150"/>
    </location>
</feature>
<dbReference type="InterPro" id="IPR046348">
    <property type="entry name" value="SIS_dom_sf"/>
</dbReference>
<dbReference type="FunFam" id="3.40.50.10490:FF:000011">
    <property type="entry name" value="Arabinose 5-phosphate isomerase"/>
    <property type="match status" value="1"/>
</dbReference>
<feature type="site" description="Catalytically relevant" evidence="6">
    <location>
        <position position="109"/>
    </location>
</feature>
<reference evidence="10 11" key="1">
    <citation type="submission" date="2016-12" db="EMBL/GenBank/DDBJ databases">
        <title>Isolation and genomic insights into novel planktonic Zetaproteobacteria from stratified waters of the Chesapeake Bay.</title>
        <authorList>
            <person name="McAllister S.M."/>
            <person name="Kato S."/>
            <person name="Chan C.S."/>
            <person name="Chiu B.K."/>
            <person name="Field E.K."/>
        </authorList>
    </citation>
    <scope>NUCLEOTIDE SEQUENCE [LARGE SCALE GENOMIC DNA]</scope>
    <source>
        <strain evidence="10 11">CP-5</strain>
    </source>
</reference>
<dbReference type="EC" id="5.3.1.13" evidence="10"/>
<keyword evidence="5" id="KW-0479">Metal-binding</keyword>
<accession>A0A2K8KXA8</accession>
<dbReference type="GO" id="GO:0097367">
    <property type="term" value="F:carbohydrate derivative binding"/>
    <property type="evidence" value="ECO:0007669"/>
    <property type="project" value="InterPro"/>
</dbReference>
<dbReference type="RefSeq" id="WP_100277379.1">
    <property type="nucleotide sequence ID" value="NZ_CP018799.1"/>
</dbReference>
<dbReference type="KEGG" id="maes:Ga0123461_1074"/>
<dbReference type="SUPFAM" id="SSF53697">
    <property type="entry name" value="SIS domain"/>
    <property type="match status" value="1"/>
</dbReference>
<dbReference type="CDD" id="cd05014">
    <property type="entry name" value="SIS_Kpsf"/>
    <property type="match status" value="1"/>
</dbReference>
<dbReference type="Pfam" id="PF00571">
    <property type="entry name" value="CBS"/>
    <property type="match status" value="2"/>
</dbReference>
<dbReference type="InterPro" id="IPR001347">
    <property type="entry name" value="SIS_dom"/>
</dbReference>
<evidence type="ECO:0000256" key="6">
    <source>
        <dbReference type="PIRSR" id="PIRSR004692-3"/>
    </source>
</evidence>
<dbReference type="InterPro" id="IPR004800">
    <property type="entry name" value="KdsD/KpsF-type"/>
</dbReference>
<protein>
    <submittedName>
        <fullName evidence="10">Arabinose-5-phosphate isomerase</fullName>
        <ecNumber evidence="10">5.3.1.13</ecNumber>
    </submittedName>
</protein>
<gene>
    <name evidence="10" type="ORF">Ga0123461_1074</name>
</gene>
<proteinExistence type="inferred from homology"/>
<dbReference type="PROSITE" id="PS51371">
    <property type="entry name" value="CBS"/>
    <property type="match status" value="1"/>
</dbReference>
<evidence type="ECO:0000256" key="3">
    <source>
        <dbReference type="ARBA" id="ARBA00023122"/>
    </source>
</evidence>
<dbReference type="InterPro" id="IPR050986">
    <property type="entry name" value="GutQ/KpsF_isomerases"/>
</dbReference>
<feature type="site" description="Catalytically relevant" evidence="6">
    <location>
        <position position="57"/>
    </location>
</feature>
<dbReference type="AlphaFoldDB" id="A0A2K8KXA8"/>
<dbReference type="PROSITE" id="PS51464">
    <property type="entry name" value="SIS"/>
    <property type="match status" value="1"/>
</dbReference>
<feature type="domain" description="SIS" evidence="9">
    <location>
        <begin position="39"/>
        <end position="182"/>
    </location>
</feature>
<feature type="domain" description="CBS" evidence="8">
    <location>
        <begin position="273"/>
        <end position="325"/>
    </location>
</feature>
<dbReference type="InterPro" id="IPR000644">
    <property type="entry name" value="CBS_dom"/>
</dbReference>
<keyword evidence="5" id="KW-0862">Zinc</keyword>
<dbReference type="GO" id="GO:0019146">
    <property type="term" value="F:arabinose-5-phosphate isomerase activity"/>
    <property type="evidence" value="ECO:0007669"/>
    <property type="project" value="UniProtKB-EC"/>
</dbReference>
<dbReference type="Gene3D" id="3.10.580.10">
    <property type="entry name" value="CBS-domain"/>
    <property type="match status" value="1"/>
</dbReference>
<keyword evidence="2" id="KW-0677">Repeat</keyword>
<organism evidence="10 11">
    <name type="scientific">Mariprofundus aestuarium</name>
    <dbReference type="NCBI Taxonomy" id="1921086"/>
    <lineage>
        <taxon>Bacteria</taxon>
        <taxon>Pseudomonadati</taxon>
        <taxon>Pseudomonadota</taxon>
        <taxon>Candidatius Mariprofundia</taxon>
        <taxon>Mariprofundales</taxon>
        <taxon>Mariprofundaceae</taxon>
        <taxon>Mariprofundus</taxon>
    </lineage>
</organism>
<dbReference type="Gene3D" id="3.40.50.10490">
    <property type="entry name" value="Glucose-6-phosphate isomerase like protein, domain 1"/>
    <property type="match status" value="1"/>
</dbReference>
<evidence type="ECO:0000256" key="5">
    <source>
        <dbReference type="PIRSR" id="PIRSR004692-2"/>
    </source>
</evidence>
<evidence type="ECO:0000256" key="2">
    <source>
        <dbReference type="ARBA" id="ARBA00022737"/>
    </source>
</evidence>
<dbReference type="GO" id="GO:1901135">
    <property type="term" value="P:carbohydrate derivative metabolic process"/>
    <property type="evidence" value="ECO:0007669"/>
    <property type="project" value="InterPro"/>
</dbReference>
<dbReference type="GO" id="GO:0005975">
    <property type="term" value="P:carbohydrate metabolic process"/>
    <property type="evidence" value="ECO:0007669"/>
    <property type="project" value="InterPro"/>
</dbReference>
<feature type="binding site" evidence="5">
    <location>
        <position position="80"/>
    </location>
    <ligand>
        <name>Zn(2+)</name>
        <dbReference type="ChEBI" id="CHEBI:29105"/>
    </ligand>
</feature>
<dbReference type="NCBIfam" id="TIGR00393">
    <property type="entry name" value="kpsF"/>
    <property type="match status" value="1"/>
</dbReference>
<name>A0A2K8KXA8_MARES</name>
<keyword evidence="11" id="KW-1185">Reference proteome</keyword>
<dbReference type="PIRSF" id="PIRSF004692">
    <property type="entry name" value="KdsD_KpsF"/>
    <property type="match status" value="1"/>
</dbReference>
<evidence type="ECO:0000259" key="9">
    <source>
        <dbReference type="PROSITE" id="PS51464"/>
    </source>
</evidence>
<dbReference type="InterPro" id="IPR035474">
    <property type="entry name" value="SIS_Kpsf"/>
</dbReference>
<dbReference type="Proteomes" id="UP000231701">
    <property type="component" value="Chromosome"/>
</dbReference>
<evidence type="ECO:0000259" key="8">
    <source>
        <dbReference type="PROSITE" id="PS51371"/>
    </source>
</evidence>
<sequence length="325" mass="35091">MTIIERQKKWLEKATEVLNIEIDALKAQRDALDESFTQAVETVLDIEGRLVVVGMGKSGIIAKKIAATFASTGTPAFFVHAAEAQHGDLGMITGSDAVLALSHSGETREVCGLLPEIKRRGAKVIAITGNKQSTLAQHADIVLHIPVTLEACPLNLAPTASTTATLALGDALAVVILNQRGFKEEDFARVHPAGSLGKKLLRVADVMHQGDALPMVAHDAKLRDAIMEMSRHRLGITGINENGNMTGCLTDGDLRRILESGHMDLDAPVRELMHRNPMKIDAGKLASEALHLMEERKIMVLFVCAENEEKVVGIVHMHDILHGGI</sequence>
<keyword evidence="10" id="KW-0413">Isomerase</keyword>
<dbReference type="CDD" id="cd04604">
    <property type="entry name" value="CBS_pair_SIS_assoc"/>
    <property type="match status" value="1"/>
</dbReference>
<dbReference type="GO" id="GO:0046872">
    <property type="term" value="F:metal ion binding"/>
    <property type="evidence" value="ECO:0007669"/>
    <property type="project" value="UniProtKB-KW"/>
</dbReference>
<evidence type="ECO:0000256" key="7">
    <source>
        <dbReference type="PROSITE-ProRule" id="PRU00703"/>
    </source>
</evidence>
<comment type="similarity">
    <text evidence="1 4">Belongs to the SIS family. GutQ/KpsF subfamily.</text>
</comment>
<evidence type="ECO:0000313" key="10">
    <source>
        <dbReference type="EMBL" id="ATX79493.1"/>
    </source>
</evidence>
<feature type="site" description="Catalytically relevant" evidence="6">
    <location>
        <position position="191"/>
    </location>
</feature>
<evidence type="ECO:0000256" key="1">
    <source>
        <dbReference type="ARBA" id="ARBA00008165"/>
    </source>
</evidence>
<dbReference type="OrthoDB" id="5289772at2"/>
<dbReference type="InterPro" id="IPR046342">
    <property type="entry name" value="CBS_dom_sf"/>
</dbReference>
<dbReference type="PANTHER" id="PTHR42745:SF1">
    <property type="entry name" value="ARABINOSE 5-PHOSPHATE ISOMERASE KDSD"/>
    <property type="match status" value="1"/>
</dbReference>
<keyword evidence="3 7" id="KW-0129">CBS domain</keyword>
<dbReference type="EMBL" id="CP018799">
    <property type="protein sequence ID" value="ATX79493.1"/>
    <property type="molecule type" value="Genomic_DNA"/>
</dbReference>
<evidence type="ECO:0000313" key="11">
    <source>
        <dbReference type="Proteomes" id="UP000231701"/>
    </source>
</evidence>
<evidence type="ECO:0000256" key="4">
    <source>
        <dbReference type="PIRNR" id="PIRNR004692"/>
    </source>
</evidence>
<dbReference type="PANTHER" id="PTHR42745">
    <property type="match status" value="1"/>
</dbReference>